<dbReference type="OrthoDB" id="3174593at2"/>
<evidence type="ECO:0000313" key="4">
    <source>
        <dbReference type="Proteomes" id="UP000441754"/>
    </source>
</evidence>
<proteinExistence type="predicted"/>
<gene>
    <name evidence="3" type="ORF">GJJ30_13690</name>
</gene>
<name>A0A7K0ELN0_9BACT</name>
<dbReference type="Pfam" id="PF01381">
    <property type="entry name" value="HTH_3"/>
    <property type="match status" value="1"/>
</dbReference>
<dbReference type="AlphaFoldDB" id="A0A7K0ELN0"/>
<dbReference type="CDD" id="cd00093">
    <property type="entry name" value="HTH_XRE"/>
    <property type="match status" value="1"/>
</dbReference>
<dbReference type="GO" id="GO:0003677">
    <property type="term" value="F:DNA binding"/>
    <property type="evidence" value="ECO:0007669"/>
    <property type="project" value="UniProtKB-KW"/>
</dbReference>
<reference evidence="3 4" key="1">
    <citation type="journal article" date="2018" name="Antonie Van Leeuwenhoek">
        <title>Larkinella terrae sp. nov., isolated from soil on Jeju Island, South Korea.</title>
        <authorList>
            <person name="Ten L.N."/>
            <person name="Jeon J."/>
            <person name="Park S.J."/>
            <person name="Park S."/>
            <person name="Lee S.Y."/>
            <person name="Kim M.K."/>
            <person name="Jung H.Y."/>
        </authorList>
    </citation>
    <scope>NUCLEOTIDE SEQUENCE [LARGE SCALE GENOMIC DNA]</scope>
    <source>
        <strain evidence="3 4">KCTC 52001</strain>
    </source>
</reference>
<dbReference type="InterPro" id="IPR010982">
    <property type="entry name" value="Lambda_DNA-bd_dom_sf"/>
</dbReference>
<dbReference type="PROSITE" id="PS50943">
    <property type="entry name" value="HTH_CROC1"/>
    <property type="match status" value="1"/>
</dbReference>
<organism evidence="3 4">
    <name type="scientific">Larkinella terrae</name>
    <dbReference type="NCBI Taxonomy" id="2025311"/>
    <lineage>
        <taxon>Bacteria</taxon>
        <taxon>Pseudomonadati</taxon>
        <taxon>Bacteroidota</taxon>
        <taxon>Cytophagia</taxon>
        <taxon>Cytophagales</taxon>
        <taxon>Spirosomataceae</taxon>
        <taxon>Larkinella</taxon>
    </lineage>
</organism>
<dbReference type="SUPFAM" id="SSF47413">
    <property type="entry name" value="lambda repressor-like DNA-binding domains"/>
    <property type="match status" value="1"/>
</dbReference>
<keyword evidence="4" id="KW-1185">Reference proteome</keyword>
<dbReference type="Proteomes" id="UP000441754">
    <property type="component" value="Unassembled WGS sequence"/>
</dbReference>
<feature type="domain" description="HTH cro/C1-type" evidence="2">
    <location>
        <begin position="17"/>
        <end position="73"/>
    </location>
</feature>
<dbReference type="NCBIfam" id="TIGR02607">
    <property type="entry name" value="antidote_HigA"/>
    <property type="match status" value="1"/>
</dbReference>
<sequence>MALFAPAHPGELIRETIEGLREETGQKLTVQEVADGLGTTRKTLSAIINCKQSVTPEMAIRLAAAFANTTPEFWLSVQENYDLAQARRKVDTSKVRVFWKPANLATQSL</sequence>
<evidence type="ECO:0000259" key="2">
    <source>
        <dbReference type="PROSITE" id="PS50943"/>
    </source>
</evidence>
<dbReference type="EMBL" id="WJXZ01000007">
    <property type="protein sequence ID" value="MRS62348.1"/>
    <property type="molecule type" value="Genomic_DNA"/>
</dbReference>
<protein>
    <submittedName>
        <fullName evidence="3">HigA family addiction module antidote protein</fullName>
    </submittedName>
</protein>
<dbReference type="PANTHER" id="PTHR36924">
    <property type="entry name" value="ANTITOXIN HIGA-1"/>
    <property type="match status" value="1"/>
</dbReference>
<dbReference type="Gene3D" id="1.10.260.40">
    <property type="entry name" value="lambda repressor-like DNA-binding domains"/>
    <property type="match status" value="1"/>
</dbReference>
<accession>A0A7K0ELN0</accession>
<evidence type="ECO:0000313" key="3">
    <source>
        <dbReference type="EMBL" id="MRS62348.1"/>
    </source>
</evidence>
<dbReference type="InterPro" id="IPR001387">
    <property type="entry name" value="Cro/C1-type_HTH"/>
</dbReference>
<dbReference type="RefSeq" id="WP_154175728.1">
    <property type="nucleotide sequence ID" value="NZ_WJXZ01000007.1"/>
</dbReference>
<comment type="caution">
    <text evidence="3">The sequence shown here is derived from an EMBL/GenBank/DDBJ whole genome shotgun (WGS) entry which is preliminary data.</text>
</comment>
<dbReference type="PANTHER" id="PTHR36924:SF1">
    <property type="entry name" value="ANTITOXIN HIGA-1"/>
    <property type="match status" value="1"/>
</dbReference>
<keyword evidence="1" id="KW-0238">DNA-binding</keyword>
<dbReference type="InterPro" id="IPR013430">
    <property type="entry name" value="Toxin_antidote_HigA"/>
</dbReference>
<dbReference type="SMART" id="SM00530">
    <property type="entry name" value="HTH_XRE"/>
    <property type="match status" value="1"/>
</dbReference>
<evidence type="ECO:0000256" key="1">
    <source>
        <dbReference type="ARBA" id="ARBA00023125"/>
    </source>
</evidence>